<evidence type="ECO:0000256" key="5">
    <source>
        <dbReference type="ARBA" id="ARBA00022553"/>
    </source>
</evidence>
<evidence type="ECO:0000256" key="3">
    <source>
        <dbReference type="ARBA" id="ARBA00004236"/>
    </source>
</evidence>
<feature type="transmembrane region" description="Helical" evidence="17">
    <location>
        <begin position="129"/>
        <end position="147"/>
    </location>
</feature>
<dbReference type="InterPro" id="IPR000700">
    <property type="entry name" value="PAS-assoc_C"/>
</dbReference>
<organism evidence="20 21">
    <name type="scientific">Actinoplanes oblitus</name>
    <dbReference type="NCBI Taxonomy" id="3040509"/>
    <lineage>
        <taxon>Bacteria</taxon>
        <taxon>Bacillati</taxon>
        <taxon>Actinomycetota</taxon>
        <taxon>Actinomycetes</taxon>
        <taxon>Micromonosporales</taxon>
        <taxon>Micromonosporaceae</taxon>
        <taxon>Actinoplanes</taxon>
    </lineage>
</organism>
<evidence type="ECO:0000256" key="1">
    <source>
        <dbReference type="ARBA" id="ARBA00000085"/>
    </source>
</evidence>
<evidence type="ECO:0000256" key="17">
    <source>
        <dbReference type="SAM" id="Phobius"/>
    </source>
</evidence>
<feature type="transmembrane region" description="Helical" evidence="17">
    <location>
        <begin position="43"/>
        <end position="63"/>
    </location>
</feature>
<keyword evidence="21" id="KW-1185">Reference proteome</keyword>
<keyword evidence="15" id="KW-0175">Coiled coil</keyword>
<dbReference type="NCBIfam" id="TIGR00229">
    <property type="entry name" value="sensory_box"/>
    <property type="match status" value="1"/>
</dbReference>
<dbReference type="GO" id="GO:0004673">
    <property type="term" value="F:protein histidine kinase activity"/>
    <property type="evidence" value="ECO:0007669"/>
    <property type="project" value="UniProtKB-EC"/>
</dbReference>
<keyword evidence="13 17" id="KW-0472">Membrane</keyword>
<gene>
    <name evidence="20" type="ORF">ACTOB_008227</name>
</gene>
<dbReference type="Gene3D" id="3.30.565.10">
    <property type="entry name" value="Histidine kinase-like ATPase, C-terminal domain"/>
    <property type="match status" value="1"/>
</dbReference>
<dbReference type="EMBL" id="CP126980">
    <property type="protein sequence ID" value="WIM96070.1"/>
    <property type="molecule type" value="Genomic_DNA"/>
</dbReference>
<proteinExistence type="predicted"/>
<feature type="domain" description="Histidine kinase" evidence="18">
    <location>
        <begin position="331"/>
        <end position="532"/>
    </location>
</feature>
<keyword evidence="5" id="KW-0597">Phosphoprotein</keyword>
<dbReference type="InterPro" id="IPR003661">
    <property type="entry name" value="HisK_dim/P_dom"/>
</dbReference>
<keyword evidence="11 17" id="KW-1133">Transmembrane helix</keyword>
<dbReference type="EC" id="2.7.13.3" evidence="4"/>
<feature type="transmembrane region" description="Helical" evidence="17">
    <location>
        <begin position="75"/>
        <end position="92"/>
    </location>
</feature>
<evidence type="ECO:0000256" key="8">
    <source>
        <dbReference type="ARBA" id="ARBA00022741"/>
    </source>
</evidence>
<keyword evidence="8" id="KW-0547">Nucleotide-binding</keyword>
<dbReference type="PANTHER" id="PTHR42878:SF7">
    <property type="entry name" value="SENSOR HISTIDINE KINASE GLRK"/>
    <property type="match status" value="1"/>
</dbReference>
<dbReference type="Pfam" id="PF00512">
    <property type="entry name" value="HisKA"/>
    <property type="match status" value="1"/>
</dbReference>
<keyword evidence="12" id="KW-0902">Two-component regulatory system</keyword>
<dbReference type="PANTHER" id="PTHR42878">
    <property type="entry name" value="TWO-COMPONENT HISTIDINE KINASE"/>
    <property type="match status" value="1"/>
</dbReference>
<dbReference type="InterPro" id="IPR035965">
    <property type="entry name" value="PAS-like_dom_sf"/>
</dbReference>
<dbReference type="InterPro" id="IPR050351">
    <property type="entry name" value="BphY/WalK/GraS-like"/>
</dbReference>
<dbReference type="Proteomes" id="UP001240150">
    <property type="component" value="Chromosome"/>
</dbReference>
<dbReference type="PROSITE" id="PS50109">
    <property type="entry name" value="HIS_KIN"/>
    <property type="match status" value="1"/>
</dbReference>
<evidence type="ECO:0000256" key="9">
    <source>
        <dbReference type="ARBA" id="ARBA00022777"/>
    </source>
</evidence>
<dbReference type="SUPFAM" id="SSF55785">
    <property type="entry name" value="PYP-like sensor domain (PAS domain)"/>
    <property type="match status" value="1"/>
</dbReference>
<reference evidence="20 21" key="1">
    <citation type="submission" date="2023-06" db="EMBL/GenBank/DDBJ databases">
        <authorList>
            <person name="Yushchuk O."/>
            <person name="Binda E."/>
            <person name="Ruckert-Reed C."/>
            <person name="Fedorenko V."/>
            <person name="Kalinowski J."/>
            <person name="Marinelli F."/>
        </authorList>
    </citation>
    <scope>NUCLEOTIDE SEQUENCE [LARGE SCALE GENOMIC DNA]</scope>
    <source>
        <strain evidence="20 21">NRRL 3884</strain>
    </source>
</reference>
<evidence type="ECO:0000259" key="19">
    <source>
        <dbReference type="PROSITE" id="PS50113"/>
    </source>
</evidence>
<keyword evidence="10" id="KW-0067">ATP-binding</keyword>
<dbReference type="PRINTS" id="PR00344">
    <property type="entry name" value="BCTRLSENSOR"/>
</dbReference>
<dbReference type="CDD" id="cd00130">
    <property type="entry name" value="PAS"/>
    <property type="match status" value="1"/>
</dbReference>
<evidence type="ECO:0000256" key="13">
    <source>
        <dbReference type="ARBA" id="ARBA00023136"/>
    </source>
</evidence>
<dbReference type="InterPro" id="IPR000014">
    <property type="entry name" value="PAS"/>
</dbReference>
<dbReference type="SUPFAM" id="SSF55874">
    <property type="entry name" value="ATPase domain of HSP90 chaperone/DNA topoisomerase II/histidine kinase"/>
    <property type="match status" value="1"/>
</dbReference>
<evidence type="ECO:0000259" key="18">
    <source>
        <dbReference type="PROSITE" id="PS50109"/>
    </source>
</evidence>
<evidence type="ECO:0000256" key="7">
    <source>
        <dbReference type="ARBA" id="ARBA00022692"/>
    </source>
</evidence>
<keyword evidence="6 20" id="KW-0808">Transferase</keyword>
<dbReference type="PROSITE" id="PS50113">
    <property type="entry name" value="PAC"/>
    <property type="match status" value="1"/>
</dbReference>
<dbReference type="Gene3D" id="1.10.287.130">
    <property type="match status" value="1"/>
</dbReference>
<keyword evidence="9 20" id="KW-0418">Kinase</keyword>
<sequence length="533" mass="55741">MRIAARGVGRSSRLIAGCAGVTVTVLGLLNTHTSDLNAPPEGLSPAPAFVLMPAGLALLVRVLPLAGPATRLRTGAAAVLALSAAVLGAAAISRHPAAGLATGLAGLALAGLDVRLLRIGRVAVRITDPLLLGAATIALVALVARLFTATGMMPLDLAGGLLLLTAGAVLARPEAEPPSAPDTADQRLVAELRDRQDFADTLLQSMNEAVMVLDANYRVIDVNRRWRELTGQPDDVREPPPLPPPGHGGDWLLPRADGTEVPVLATMAAIPDAAGAPRGYVATCVDIGSRKQAEEALSEHAAELERGNAQLAAANSQLAAALSFKNDLTSMLTHDVAQPISSIASLAELLCADWADLPEDIRLELSLKIDKNTRRLVKMMNDLQLLFRLDTGAVTARRVPVPLLEVVRAARAETAGADEVEIAIDEDLSALADRGHLAVVVENLLKNAIAHGAAPIRVGAERQDGTVLLRVQDSGAGIPEDLLPNLFGRFIRGAGLGLFIVRHLVEANGGSVRYEHAVPRGARLLVTLEAAPR</sequence>
<evidence type="ECO:0000256" key="10">
    <source>
        <dbReference type="ARBA" id="ARBA00022840"/>
    </source>
</evidence>
<dbReference type="Pfam" id="PF13188">
    <property type="entry name" value="PAS_8"/>
    <property type="match status" value="1"/>
</dbReference>
<keyword evidence="7 17" id="KW-0812">Transmembrane</keyword>
<evidence type="ECO:0000256" key="11">
    <source>
        <dbReference type="ARBA" id="ARBA00022989"/>
    </source>
</evidence>
<evidence type="ECO:0000256" key="14">
    <source>
        <dbReference type="ARBA" id="ARBA00039401"/>
    </source>
</evidence>
<dbReference type="InterPro" id="IPR005467">
    <property type="entry name" value="His_kinase_dom"/>
</dbReference>
<evidence type="ECO:0000256" key="4">
    <source>
        <dbReference type="ARBA" id="ARBA00012438"/>
    </source>
</evidence>
<dbReference type="CDD" id="cd00082">
    <property type="entry name" value="HisKA"/>
    <property type="match status" value="1"/>
</dbReference>
<feature type="domain" description="PAC" evidence="19">
    <location>
        <begin position="247"/>
        <end position="299"/>
    </location>
</feature>
<evidence type="ECO:0000256" key="15">
    <source>
        <dbReference type="SAM" id="Coils"/>
    </source>
</evidence>
<accession>A0ABY8WE28</accession>
<dbReference type="SMART" id="SM00387">
    <property type="entry name" value="HATPase_c"/>
    <property type="match status" value="1"/>
</dbReference>
<evidence type="ECO:0000256" key="12">
    <source>
        <dbReference type="ARBA" id="ARBA00023012"/>
    </source>
</evidence>
<evidence type="ECO:0000313" key="20">
    <source>
        <dbReference type="EMBL" id="WIM96070.1"/>
    </source>
</evidence>
<dbReference type="Pfam" id="PF02518">
    <property type="entry name" value="HATPase_c"/>
    <property type="match status" value="1"/>
</dbReference>
<feature type="coiled-coil region" evidence="15">
    <location>
        <begin position="290"/>
        <end position="317"/>
    </location>
</feature>
<protein>
    <recommendedName>
        <fullName evidence="14">Sensor-like histidine kinase SenX3</fullName>
        <ecNumber evidence="4">2.7.13.3</ecNumber>
    </recommendedName>
</protein>
<dbReference type="InterPro" id="IPR004358">
    <property type="entry name" value="Sig_transdc_His_kin-like_C"/>
</dbReference>
<dbReference type="InterPro" id="IPR036890">
    <property type="entry name" value="HATPase_C_sf"/>
</dbReference>
<evidence type="ECO:0000256" key="2">
    <source>
        <dbReference type="ARBA" id="ARBA00004141"/>
    </source>
</evidence>
<dbReference type="Gene3D" id="3.30.450.20">
    <property type="entry name" value="PAS domain"/>
    <property type="match status" value="2"/>
</dbReference>
<evidence type="ECO:0000313" key="21">
    <source>
        <dbReference type="Proteomes" id="UP001240150"/>
    </source>
</evidence>
<comment type="catalytic activity">
    <reaction evidence="1">
        <text>ATP + protein L-histidine = ADP + protein N-phospho-L-histidine.</text>
        <dbReference type="EC" id="2.7.13.3"/>
    </reaction>
</comment>
<dbReference type="RefSeq" id="WP_284917368.1">
    <property type="nucleotide sequence ID" value="NZ_CP126980.1"/>
</dbReference>
<dbReference type="SMART" id="SM00388">
    <property type="entry name" value="HisKA"/>
    <property type="match status" value="1"/>
</dbReference>
<name>A0ABY8WE28_9ACTN</name>
<dbReference type="InterPro" id="IPR036097">
    <property type="entry name" value="HisK_dim/P_sf"/>
</dbReference>
<feature type="transmembrane region" description="Helical" evidence="17">
    <location>
        <begin position="98"/>
        <end position="117"/>
    </location>
</feature>
<evidence type="ECO:0000256" key="16">
    <source>
        <dbReference type="SAM" id="MobiDB-lite"/>
    </source>
</evidence>
<dbReference type="InterPro" id="IPR003594">
    <property type="entry name" value="HATPase_dom"/>
</dbReference>
<comment type="subcellular location">
    <subcellularLocation>
        <location evidence="3">Cell membrane</location>
    </subcellularLocation>
    <subcellularLocation>
        <location evidence="2">Membrane</location>
        <topology evidence="2">Multi-pass membrane protein</topology>
    </subcellularLocation>
</comment>
<feature type="transmembrane region" description="Helical" evidence="17">
    <location>
        <begin position="12"/>
        <end position="31"/>
    </location>
</feature>
<evidence type="ECO:0000256" key="6">
    <source>
        <dbReference type="ARBA" id="ARBA00022679"/>
    </source>
</evidence>
<feature type="region of interest" description="Disordered" evidence="16">
    <location>
        <begin position="231"/>
        <end position="250"/>
    </location>
</feature>
<dbReference type="SUPFAM" id="SSF47384">
    <property type="entry name" value="Homodimeric domain of signal transducing histidine kinase"/>
    <property type="match status" value="1"/>
</dbReference>